<name>A0A1F5NW60_9BACT</name>
<dbReference type="InterPro" id="IPR029460">
    <property type="entry name" value="DNAPol_HHH"/>
</dbReference>
<dbReference type="Gene3D" id="1.10.150.870">
    <property type="match status" value="1"/>
</dbReference>
<dbReference type="InterPro" id="IPR003141">
    <property type="entry name" value="Pol/His_phosphatase_N"/>
</dbReference>
<protein>
    <recommendedName>
        <fullName evidence="3">DNA polymerase III subunit alpha</fullName>
        <ecNumber evidence="2">2.7.7.7</ecNumber>
    </recommendedName>
</protein>
<dbReference type="GO" id="GO:0003676">
    <property type="term" value="F:nucleic acid binding"/>
    <property type="evidence" value="ECO:0007669"/>
    <property type="project" value="InterPro"/>
</dbReference>
<dbReference type="CDD" id="cd12113">
    <property type="entry name" value="PHP_PolIIIA_DnaE3"/>
    <property type="match status" value="1"/>
</dbReference>
<evidence type="ECO:0000256" key="4">
    <source>
        <dbReference type="ARBA" id="ARBA00022679"/>
    </source>
</evidence>
<dbReference type="EC" id="2.7.7.7" evidence="2"/>
<dbReference type="GO" id="GO:0006260">
    <property type="term" value="P:DNA replication"/>
    <property type="evidence" value="ECO:0007669"/>
    <property type="project" value="UniProtKB-KW"/>
</dbReference>
<dbReference type="GO" id="GO:0008408">
    <property type="term" value="F:3'-5' exonuclease activity"/>
    <property type="evidence" value="ECO:0007669"/>
    <property type="project" value="InterPro"/>
</dbReference>
<dbReference type="Gene3D" id="1.10.10.1600">
    <property type="entry name" value="Bacterial DNA polymerase III alpha subunit, thumb domain"/>
    <property type="match status" value="1"/>
</dbReference>
<dbReference type="Pfam" id="PF01336">
    <property type="entry name" value="tRNA_anti-codon"/>
    <property type="match status" value="1"/>
</dbReference>
<evidence type="ECO:0000256" key="3">
    <source>
        <dbReference type="ARBA" id="ARBA00019114"/>
    </source>
</evidence>
<dbReference type="SMART" id="SM00481">
    <property type="entry name" value="POLIIIAc"/>
    <property type="match status" value="1"/>
</dbReference>
<proteinExistence type="predicted"/>
<dbReference type="InterPro" id="IPR040982">
    <property type="entry name" value="DNA_pol3_finger"/>
</dbReference>
<dbReference type="GO" id="GO:0005737">
    <property type="term" value="C:cytoplasm"/>
    <property type="evidence" value="ECO:0007669"/>
    <property type="project" value="UniProtKB-SubCell"/>
</dbReference>
<dbReference type="Pfam" id="PF02811">
    <property type="entry name" value="PHP"/>
    <property type="match status" value="1"/>
</dbReference>
<evidence type="ECO:0000256" key="5">
    <source>
        <dbReference type="ARBA" id="ARBA00022695"/>
    </source>
</evidence>
<evidence type="ECO:0000313" key="10">
    <source>
        <dbReference type="EMBL" id="OGE81919.1"/>
    </source>
</evidence>
<evidence type="ECO:0000256" key="1">
    <source>
        <dbReference type="ARBA" id="ARBA00004496"/>
    </source>
</evidence>
<dbReference type="NCBIfam" id="TIGR00594">
    <property type="entry name" value="polc"/>
    <property type="match status" value="1"/>
</dbReference>
<dbReference type="SUPFAM" id="SSF89550">
    <property type="entry name" value="PHP domain-like"/>
    <property type="match status" value="1"/>
</dbReference>
<dbReference type="CDD" id="cd04485">
    <property type="entry name" value="DnaE_OBF"/>
    <property type="match status" value="1"/>
</dbReference>
<dbReference type="NCBIfam" id="NF004226">
    <property type="entry name" value="PRK05673.1"/>
    <property type="match status" value="1"/>
</dbReference>
<dbReference type="Gene3D" id="3.20.20.140">
    <property type="entry name" value="Metal-dependent hydrolases"/>
    <property type="match status" value="1"/>
</dbReference>
<dbReference type="Pfam" id="PF07733">
    <property type="entry name" value="DNA_pol3_alpha"/>
    <property type="match status" value="1"/>
</dbReference>
<keyword evidence="6" id="KW-0235">DNA replication</keyword>
<dbReference type="AlphaFoldDB" id="A0A1F5NW60"/>
<dbReference type="PANTHER" id="PTHR32294">
    <property type="entry name" value="DNA POLYMERASE III SUBUNIT ALPHA"/>
    <property type="match status" value="1"/>
</dbReference>
<dbReference type="PANTHER" id="PTHR32294:SF0">
    <property type="entry name" value="DNA POLYMERASE III SUBUNIT ALPHA"/>
    <property type="match status" value="1"/>
</dbReference>
<dbReference type="Pfam" id="PF14579">
    <property type="entry name" value="HHH_6"/>
    <property type="match status" value="1"/>
</dbReference>
<dbReference type="InterPro" id="IPR011708">
    <property type="entry name" value="DNA_pol3_alpha_NTPase_dom"/>
</dbReference>
<dbReference type="Proteomes" id="UP000178892">
    <property type="component" value="Unassembled WGS sequence"/>
</dbReference>
<evidence type="ECO:0000256" key="6">
    <source>
        <dbReference type="ARBA" id="ARBA00022705"/>
    </source>
</evidence>
<evidence type="ECO:0000256" key="2">
    <source>
        <dbReference type="ARBA" id="ARBA00012417"/>
    </source>
</evidence>
<keyword evidence="4" id="KW-0808">Transferase</keyword>
<keyword evidence="5" id="KW-0548">Nucleotidyltransferase</keyword>
<comment type="caution">
    <text evidence="10">The sequence shown here is derived from an EMBL/GenBank/DDBJ whole genome shotgun (WGS) entry which is preliminary data.</text>
</comment>
<comment type="catalytic activity">
    <reaction evidence="8">
        <text>DNA(n) + a 2'-deoxyribonucleoside 5'-triphosphate = DNA(n+1) + diphosphate</text>
        <dbReference type="Rhea" id="RHEA:22508"/>
        <dbReference type="Rhea" id="RHEA-COMP:17339"/>
        <dbReference type="Rhea" id="RHEA-COMP:17340"/>
        <dbReference type="ChEBI" id="CHEBI:33019"/>
        <dbReference type="ChEBI" id="CHEBI:61560"/>
        <dbReference type="ChEBI" id="CHEBI:173112"/>
        <dbReference type="EC" id="2.7.7.7"/>
    </reaction>
</comment>
<gene>
    <name evidence="10" type="ORF">A2720_01950</name>
</gene>
<keyword evidence="7" id="KW-0239">DNA-directed DNA polymerase</keyword>
<organism evidence="10 11">
    <name type="scientific">Candidatus Doudnabacteria bacterium RIFCSPHIGHO2_01_FULL_46_24</name>
    <dbReference type="NCBI Taxonomy" id="1817825"/>
    <lineage>
        <taxon>Bacteria</taxon>
        <taxon>Candidatus Doudnaibacteriota</taxon>
    </lineage>
</organism>
<reference evidence="10 11" key="1">
    <citation type="journal article" date="2016" name="Nat. Commun.">
        <title>Thousands of microbial genomes shed light on interconnected biogeochemical processes in an aquifer system.</title>
        <authorList>
            <person name="Anantharaman K."/>
            <person name="Brown C.T."/>
            <person name="Hug L.A."/>
            <person name="Sharon I."/>
            <person name="Castelle C.J."/>
            <person name="Probst A.J."/>
            <person name="Thomas B.C."/>
            <person name="Singh A."/>
            <person name="Wilkins M.J."/>
            <person name="Karaoz U."/>
            <person name="Brodie E.L."/>
            <person name="Williams K.H."/>
            <person name="Hubbard S.S."/>
            <person name="Banfield J.F."/>
        </authorList>
    </citation>
    <scope>NUCLEOTIDE SEQUENCE [LARGE SCALE GENOMIC DNA]</scope>
</reference>
<dbReference type="InterPro" id="IPR004013">
    <property type="entry name" value="PHP_dom"/>
</dbReference>
<dbReference type="GO" id="GO:0003887">
    <property type="term" value="F:DNA-directed DNA polymerase activity"/>
    <property type="evidence" value="ECO:0007669"/>
    <property type="project" value="UniProtKB-KW"/>
</dbReference>
<evidence type="ECO:0000256" key="8">
    <source>
        <dbReference type="ARBA" id="ARBA00049244"/>
    </source>
</evidence>
<accession>A0A1F5NW60</accession>
<dbReference type="EMBL" id="MFEL01000001">
    <property type="protein sequence ID" value="OGE81919.1"/>
    <property type="molecule type" value="Genomic_DNA"/>
</dbReference>
<dbReference type="STRING" id="1817825.A2720_01950"/>
<dbReference type="InterPro" id="IPR004365">
    <property type="entry name" value="NA-bd_OB_tRNA"/>
</dbReference>
<evidence type="ECO:0000259" key="9">
    <source>
        <dbReference type="SMART" id="SM00481"/>
    </source>
</evidence>
<dbReference type="InterPro" id="IPR016195">
    <property type="entry name" value="Pol/histidinol_Pase-like"/>
</dbReference>
<comment type="subcellular location">
    <subcellularLocation>
        <location evidence="1">Cytoplasm</location>
    </subcellularLocation>
</comment>
<evidence type="ECO:0000313" key="11">
    <source>
        <dbReference type="Proteomes" id="UP000178892"/>
    </source>
</evidence>
<dbReference type="NCBIfam" id="NF005298">
    <property type="entry name" value="PRK06826.1"/>
    <property type="match status" value="1"/>
</dbReference>
<sequence length="1168" mass="130077">MSANFTHLHVHSHYSLLDGMPKIDELIGFAKKQGFEVLALTDHGVMYGAVEFYKKAKAAGIKPIIGMETYLALDSLNDKRAKIDNDYYHLVLLTQNFEGYKNLMRLTTIAHLDGFYYRPRIDKPTLEKYSSHLIALSGCMRGDIPRALLNSDFEKAKKLVADYKRIFADRFYLEIQRHESKDQEYDRKEKLLNQRLLKLAGETQTPIVATNDSHYLRAEDADAQDLMVCVGLGTTVADANRLDMRHNNLALKSASEMKKLFADLPQAIVNSNQIASLCNLEIPLNERYFPDFPIPAGYDAASFLTEQAFRGLAKKYGIDSELAIPEIKNQIKPEIVERLEYELHVITKKNYSGYFLVVADFVNWARKAGIIATTRGSAAGCLVSYSIGITTINPLDYKLPFERFLTLERPLPPDIDMDFADSRRDEVIDYVTHKYGEDKVAQIVTFGTMMARAAMRDCGRALGIPYAKCDKIAKMVPFGKFGFHMTIEKALETNPELKDAYDKDPETMRLINLALKVEGVARHASVHAAGIVIAPTPLTDYCPLQKDQDGKIITQYDMYSIEEAGLVKMDFLGIRNLSILGNTVEIVDHTRGVRIDLNNLPLDDKKTFELLSAGKTMGLFQLGGSGMTKYLKELRPTNIFDIMAMISLYRPGPIESIPEYIRRKHDPRLIAYTDPKMEDILSQSNGIITYQDDVLLIAIQIAGYTWEEADKLRKAMGKKIPKEMAAQKEKFTEGCKTHSNYSETRALNLWQLIEPFAAYGFNKAHAASYAIVAYQTAYMKANFPTEFMAAVMTAEAGDAATIASAVEECRLMGIEVLPPDVNESLSNFTVIDDKHIRFGLNAIKNLGSDVVAAIIAQRKTGGKFASLEDFLIRQQTNLPPSPGQVRLPAGKVGRAGNFNKKSWEALAKSGALDGLGERNQLLANTESVMDFARSQTKAGLEKQASLFGESSALPAKLKLREVEPAAKKDRLGWEKELLGLYVTAHPLDEVRDKLSKLATSIKQMPLNSSSITIGGIINKIQKILTKKGEQMIFLELEDSTGMVEVIVFPSVLQKYGPLIEESKIVLIVGKTSDKDGVPKFLADEIKELGQSTLPLTSPPSPTTPTPPTVTIKIPTEANDELFHELKKLFESSPGTMAVSLLIADQKVTTPFRINLSEDLKTKIKQLLG</sequence>
<dbReference type="InterPro" id="IPR041931">
    <property type="entry name" value="DNA_pol3_alpha_thumb_dom"/>
</dbReference>
<evidence type="ECO:0000256" key="7">
    <source>
        <dbReference type="ARBA" id="ARBA00022932"/>
    </source>
</evidence>
<dbReference type="Pfam" id="PF17657">
    <property type="entry name" value="DNA_pol3_finger"/>
    <property type="match status" value="1"/>
</dbReference>
<dbReference type="InterPro" id="IPR004805">
    <property type="entry name" value="DnaE2/DnaE/PolC"/>
</dbReference>
<feature type="domain" description="Polymerase/histidinol phosphatase N-terminal" evidence="9">
    <location>
        <begin position="6"/>
        <end position="73"/>
    </location>
</feature>